<sequence>MLQGLICIEVTRIQVMQRRNFPSILLYGFGLALALSLGFNGFLLYEQSHRLSLYEDELGYTVHPVDLVAWQQQLSECKRANQQKDSLISRLEQLPTAHAGQTVITQHMSSR</sequence>
<keyword evidence="1" id="KW-0812">Transmembrane</keyword>
<feature type="transmembrane region" description="Helical" evidence="1">
    <location>
        <begin position="24"/>
        <end position="45"/>
    </location>
</feature>
<evidence type="ECO:0000313" key="2">
    <source>
        <dbReference type="EMBL" id="ADB38958.1"/>
    </source>
</evidence>
<accession>D2QKD2</accession>
<proteinExistence type="predicted"/>
<gene>
    <name evidence="2" type="ordered locus">Slin_2946</name>
</gene>
<name>D2QKD2_SPILD</name>
<dbReference type="AlphaFoldDB" id="D2QKD2"/>
<dbReference type="EMBL" id="CP001769">
    <property type="protein sequence ID" value="ADB38958.1"/>
    <property type="molecule type" value="Genomic_DNA"/>
</dbReference>
<reference evidence="2 3" key="1">
    <citation type="journal article" date="2010" name="Stand. Genomic Sci.">
        <title>Complete genome sequence of Spirosoma linguale type strain (1).</title>
        <authorList>
            <person name="Lail K."/>
            <person name="Sikorski J."/>
            <person name="Saunders E."/>
            <person name="Lapidus A."/>
            <person name="Glavina Del Rio T."/>
            <person name="Copeland A."/>
            <person name="Tice H."/>
            <person name="Cheng J.-F."/>
            <person name="Lucas S."/>
            <person name="Nolan M."/>
            <person name="Bruce D."/>
            <person name="Goodwin L."/>
            <person name="Pitluck S."/>
            <person name="Ivanova N."/>
            <person name="Mavromatis K."/>
            <person name="Ovchinnikova G."/>
            <person name="Pati A."/>
            <person name="Chen A."/>
            <person name="Palaniappan K."/>
            <person name="Land M."/>
            <person name="Hauser L."/>
            <person name="Chang Y.-J."/>
            <person name="Jeffries C.D."/>
            <person name="Chain P."/>
            <person name="Brettin T."/>
            <person name="Detter J.C."/>
            <person name="Schuetze A."/>
            <person name="Rohde M."/>
            <person name="Tindall B.J."/>
            <person name="Goeker M."/>
            <person name="Bristow J."/>
            <person name="Eisen J.A."/>
            <person name="Markowitz V."/>
            <person name="Hugenholtz P."/>
            <person name="Kyrpides N.C."/>
            <person name="Klenk H.-P."/>
            <person name="Chen F."/>
        </authorList>
    </citation>
    <scope>NUCLEOTIDE SEQUENCE [LARGE SCALE GENOMIC DNA]</scope>
    <source>
        <strain evidence="3">ATCC 33905 / DSM 74 / LMG 10896 / Claus 1</strain>
    </source>
</reference>
<dbReference type="eggNOG" id="ENOG5033A6J">
    <property type="taxonomic scope" value="Bacteria"/>
</dbReference>
<dbReference type="KEGG" id="sli:Slin_2946"/>
<keyword evidence="1" id="KW-1133">Transmembrane helix</keyword>
<dbReference type="HOGENOM" id="CLU_2156775_0_0_10"/>
<keyword evidence="3" id="KW-1185">Reference proteome</keyword>
<evidence type="ECO:0000256" key="1">
    <source>
        <dbReference type="SAM" id="Phobius"/>
    </source>
</evidence>
<protein>
    <submittedName>
        <fullName evidence="2">Uncharacterized protein</fullName>
    </submittedName>
</protein>
<organism evidence="2 3">
    <name type="scientific">Spirosoma linguale (strain ATCC 33905 / DSM 74 / LMG 10896 / Claus 1)</name>
    <dbReference type="NCBI Taxonomy" id="504472"/>
    <lineage>
        <taxon>Bacteria</taxon>
        <taxon>Pseudomonadati</taxon>
        <taxon>Bacteroidota</taxon>
        <taxon>Cytophagia</taxon>
        <taxon>Cytophagales</taxon>
        <taxon>Cytophagaceae</taxon>
        <taxon>Spirosoma</taxon>
    </lineage>
</organism>
<dbReference type="STRING" id="504472.Slin_2946"/>
<keyword evidence="1" id="KW-0472">Membrane</keyword>
<dbReference type="Proteomes" id="UP000002028">
    <property type="component" value="Chromosome"/>
</dbReference>
<evidence type="ECO:0000313" key="3">
    <source>
        <dbReference type="Proteomes" id="UP000002028"/>
    </source>
</evidence>